<dbReference type="AlphaFoldDB" id="M0ELG1"/>
<feature type="binding site" evidence="7">
    <location>
        <position position="419"/>
    </location>
    <ligand>
        <name>phosphoenolpyruvate</name>
        <dbReference type="ChEBI" id="CHEBI:58702"/>
    </ligand>
</feature>
<dbReference type="GO" id="GO:0009423">
    <property type="term" value="P:chorismate biosynthetic process"/>
    <property type="evidence" value="ECO:0007669"/>
    <property type="project" value="UniProtKB-UniRule"/>
</dbReference>
<dbReference type="InterPro" id="IPR006264">
    <property type="entry name" value="EPSP_synthase"/>
</dbReference>
<comment type="pathway">
    <text evidence="1">Metabolic intermediate biosynthesis; chorismate biosynthesis; chorismate from D-erythrose 4-phosphate and phosphoenolpyruvate: step 6/7.</text>
</comment>
<feature type="domain" description="Enolpyruvate transferase" evidence="8">
    <location>
        <begin position="7"/>
        <end position="62"/>
    </location>
</feature>
<dbReference type="EMBL" id="AOJK01000008">
    <property type="protein sequence ID" value="ELZ48601.1"/>
    <property type="molecule type" value="Genomic_DNA"/>
</dbReference>
<dbReference type="STRING" id="1227465.C463_01010"/>
<comment type="function">
    <text evidence="7">Catalyzes the transfer of the enolpyruvyl moiety of phosphoenolpyruvate (PEP) to the 5-hydroxyl of shikimate-3-phosphate (S3P) to produce enolpyruvyl shikimate-3-phosphate and inorganic phosphate.</text>
</comment>
<comment type="similarity">
    <text evidence="2 7">Belongs to the EPSP synthase family.</text>
</comment>
<feature type="binding site" evidence="7">
    <location>
        <position position="185"/>
    </location>
    <ligand>
        <name>3-phosphoshikimate</name>
        <dbReference type="ChEBI" id="CHEBI:145989"/>
    </ligand>
</feature>
<dbReference type="GO" id="GO:0005737">
    <property type="term" value="C:cytoplasm"/>
    <property type="evidence" value="ECO:0007669"/>
    <property type="project" value="UniProtKB-SubCell"/>
</dbReference>
<dbReference type="PANTHER" id="PTHR21090:SF5">
    <property type="entry name" value="PENTAFUNCTIONAL AROM POLYPEPTIDE"/>
    <property type="match status" value="1"/>
</dbReference>
<evidence type="ECO:0000259" key="8">
    <source>
        <dbReference type="Pfam" id="PF00275"/>
    </source>
</evidence>
<dbReference type="Gene3D" id="3.65.10.10">
    <property type="entry name" value="Enolpyruvate transferase domain"/>
    <property type="match status" value="2"/>
</dbReference>
<dbReference type="InterPro" id="IPR036968">
    <property type="entry name" value="Enolpyruvate_Tfrase_sf"/>
</dbReference>
<feature type="binding site" evidence="7">
    <location>
        <position position="25"/>
    </location>
    <ligand>
        <name>3-phosphoshikimate</name>
        <dbReference type="ChEBI" id="CHEBI:145989"/>
    </ligand>
</feature>
<feature type="active site" description="Proton acceptor" evidence="7">
    <location>
        <position position="345"/>
    </location>
</feature>
<dbReference type="OrthoDB" id="43788at2157"/>
<dbReference type="InterPro" id="IPR013792">
    <property type="entry name" value="RNA3'P_cycl/enolpyr_Trfase_a/b"/>
</dbReference>
<feature type="binding site" evidence="7">
    <location>
        <position position="186"/>
    </location>
    <ligand>
        <name>3-phosphoshikimate</name>
        <dbReference type="ChEBI" id="CHEBI:145989"/>
    </ligand>
</feature>
<evidence type="ECO:0000256" key="7">
    <source>
        <dbReference type="HAMAP-Rule" id="MF_00210"/>
    </source>
</evidence>
<dbReference type="EC" id="2.5.1.19" evidence="7"/>
<comment type="subunit">
    <text evidence="7">Monomer.</text>
</comment>
<feature type="binding site" evidence="7">
    <location>
        <position position="140"/>
    </location>
    <ligand>
        <name>phosphoenolpyruvate</name>
        <dbReference type="ChEBI" id="CHEBI:58702"/>
    </ligand>
</feature>
<feature type="binding site" evidence="7">
    <location>
        <position position="213"/>
    </location>
    <ligand>
        <name>3-phosphoshikimate</name>
        <dbReference type="ChEBI" id="CHEBI:145989"/>
    </ligand>
</feature>
<dbReference type="NCBIfam" id="TIGR01356">
    <property type="entry name" value="aroA"/>
    <property type="match status" value="1"/>
</dbReference>
<feature type="binding site" evidence="7">
    <location>
        <position position="112"/>
    </location>
    <ligand>
        <name>phosphoenolpyruvate</name>
        <dbReference type="ChEBI" id="CHEBI:58702"/>
    </ligand>
</feature>
<comment type="caution">
    <text evidence="7">Lacks conserved residue(s) required for the propagation of feature annotation.</text>
</comment>
<evidence type="ECO:0000313" key="10">
    <source>
        <dbReference type="Proteomes" id="UP000011586"/>
    </source>
</evidence>
<protein>
    <recommendedName>
        <fullName evidence="7">3-phosphoshikimate 1-carboxyvinyltransferase</fullName>
        <ecNumber evidence="7">2.5.1.19</ecNumber>
    </recommendedName>
    <alternativeName>
        <fullName evidence="7">5-enolpyruvylshikimate-3-phosphate synthase</fullName>
        <shortName evidence="7">EPSP synthase</shortName>
        <shortName evidence="7">EPSPS</shortName>
    </alternativeName>
</protein>
<dbReference type="PIRSF" id="PIRSF000505">
    <property type="entry name" value="EPSPS"/>
    <property type="match status" value="1"/>
</dbReference>
<comment type="subcellular location">
    <subcellularLocation>
        <location evidence="7">Cytoplasm</location>
    </subcellularLocation>
</comment>
<feature type="binding site" evidence="7">
    <location>
        <position position="187"/>
    </location>
    <ligand>
        <name>phosphoenolpyruvate</name>
        <dbReference type="ChEBI" id="CHEBI:58702"/>
    </ligand>
</feature>
<dbReference type="RefSeq" id="WP_008440273.1">
    <property type="nucleotide sequence ID" value="NZ_AOJK01000008.1"/>
</dbReference>
<dbReference type="InterPro" id="IPR001986">
    <property type="entry name" value="Enolpyruvate_Tfrase_dom"/>
</dbReference>
<dbReference type="PROSITE" id="PS00885">
    <property type="entry name" value="EPSP_SYNTHASE_2"/>
    <property type="match status" value="1"/>
</dbReference>
<dbReference type="GO" id="GO:0003866">
    <property type="term" value="F:3-phosphoshikimate 1-carboxyvinyltransferase activity"/>
    <property type="evidence" value="ECO:0007669"/>
    <property type="project" value="UniProtKB-UniRule"/>
</dbReference>
<dbReference type="HAMAP" id="MF_00210">
    <property type="entry name" value="EPSP_synth"/>
    <property type="match status" value="1"/>
</dbReference>
<comment type="caution">
    <text evidence="9">The sequence shown here is derived from an EMBL/GenBank/DDBJ whole genome shotgun (WGS) entry which is preliminary data.</text>
</comment>
<keyword evidence="10" id="KW-1185">Reference proteome</keyword>
<feature type="binding site" evidence="7">
    <location>
        <position position="20"/>
    </location>
    <ligand>
        <name>phosphoenolpyruvate</name>
        <dbReference type="ChEBI" id="CHEBI:58702"/>
    </ligand>
</feature>
<dbReference type="PANTHER" id="PTHR21090">
    <property type="entry name" value="AROM/DEHYDROQUINATE SYNTHASE"/>
    <property type="match status" value="1"/>
</dbReference>
<dbReference type="CDD" id="cd01556">
    <property type="entry name" value="EPSP_synthase"/>
    <property type="match status" value="1"/>
</dbReference>
<dbReference type="GO" id="GO:0009073">
    <property type="term" value="P:aromatic amino acid family biosynthetic process"/>
    <property type="evidence" value="ECO:0007669"/>
    <property type="project" value="UniProtKB-KW"/>
</dbReference>
<feature type="binding site" evidence="7">
    <location>
        <position position="20"/>
    </location>
    <ligand>
        <name>3-phosphoshikimate</name>
        <dbReference type="ChEBI" id="CHEBI:145989"/>
    </ligand>
</feature>
<reference evidence="9 10" key="1">
    <citation type="journal article" date="2014" name="PLoS Genet.">
        <title>Phylogenetically driven sequencing of extremely halophilic archaea reveals strategies for static and dynamic osmo-response.</title>
        <authorList>
            <person name="Becker E.A."/>
            <person name="Seitzer P.M."/>
            <person name="Tritt A."/>
            <person name="Larsen D."/>
            <person name="Krusor M."/>
            <person name="Yao A.I."/>
            <person name="Wu D."/>
            <person name="Madern D."/>
            <person name="Eisen J.A."/>
            <person name="Darling A.E."/>
            <person name="Facciotti M.T."/>
        </authorList>
    </citation>
    <scope>NUCLEOTIDE SEQUENCE [LARGE SCALE GENOMIC DNA]</scope>
    <source>
        <strain evidence="9 10">DSM 19288</strain>
    </source>
</reference>
<gene>
    <name evidence="7" type="primary">aroA</name>
    <name evidence="9" type="ORF">C463_01010</name>
</gene>
<evidence type="ECO:0000313" key="9">
    <source>
        <dbReference type="EMBL" id="ELZ48601.1"/>
    </source>
</evidence>
<evidence type="ECO:0000256" key="1">
    <source>
        <dbReference type="ARBA" id="ARBA00004811"/>
    </source>
</evidence>
<feature type="domain" description="Enolpyruvate transferase" evidence="8">
    <location>
        <begin position="87"/>
        <end position="454"/>
    </location>
</feature>
<keyword evidence="7" id="KW-0963">Cytoplasm</keyword>
<dbReference type="Proteomes" id="UP000011586">
    <property type="component" value="Unassembled WGS sequence"/>
</dbReference>
<feature type="binding site" evidence="7">
    <location>
        <position position="187"/>
    </location>
    <ligand>
        <name>3-phosphoshikimate</name>
        <dbReference type="ChEBI" id="CHEBI:145989"/>
    </ligand>
</feature>
<feature type="binding site" evidence="7">
    <location>
        <position position="345"/>
    </location>
    <ligand>
        <name>3-phosphoshikimate</name>
        <dbReference type="ChEBI" id="CHEBI:145989"/>
    </ligand>
</feature>
<evidence type="ECO:0000256" key="4">
    <source>
        <dbReference type="ARBA" id="ARBA00022679"/>
    </source>
</evidence>
<evidence type="ECO:0000256" key="6">
    <source>
        <dbReference type="ARBA" id="ARBA00044633"/>
    </source>
</evidence>
<sequence length="468" mass="46885">MDVHVTGSDLRGTARAPPSKSYTHRALLAAGYSDGATVESPLISADTRATGRAVAAFGGAVAPAAEAGDSAAASADDDPAGPDLADADALSVEGFGGRPGVPDDVIDCANSGTTMRLVTAAAALADGTTVLTGDDSLRSRPQGPLLDALGGLGARAESTRSNGQAPLVVAGPLAGGEVAIPGDVSSQYVTALLMAGAVTDEGIEVTLTTDLKSAPYVDITLELLADFGVETTPIDDAGDPLDGAAGAAGFSVPGGQTYAPSGGTYAVPGDFSSISYLLGAGAVAAAPGEAVRIEGARPSAQGDAAIVEVVEEMGAPVDWDREAGEIAVERADLTGVTVDVGDTPDLLPTIAALGAVADGDTRIENCEHVRYKETDRVSAMAEELEKLGAEATEEQDALTIHGDQSDLKGATVDGRGDHRIVMALSVAALAAEGTTTVRGAEHVDVSFPGFFDAMADLGMDVERDGADE</sequence>
<evidence type="ECO:0000256" key="2">
    <source>
        <dbReference type="ARBA" id="ARBA00009948"/>
    </source>
</evidence>
<dbReference type="PATRIC" id="fig|1227465.4.peg.193"/>
<evidence type="ECO:0000256" key="3">
    <source>
        <dbReference type="ARBA" id="ARBA00022605"/>
    </source>
</evidence>
<proteinExistence type="inferred from homology"/>
<organism evidence="9 10">
    <name type="scientific">Halorubrum californiense DSM 19288</name>
    <dbReference type="NCBI Taxonomy" id="1227465"/>
    <lineage>
        <taxon>Archaea</taxon>
        <taxon>Methanobacteriati</taxon>
        <taxon>Methanobacteriota</taxon>
        <taxon>Stenosarchaea group</taxon>
        <taxon>Halobacteria</taxon>
        <taxon>Halobacteriales</taxon>
        <taxon>Haloferacaceae</taxon>
        <taxon>Halorubrum</taxon>
    </lineage>
</organism>
<dbReference type="GO" id="GO:0008652">
    <property type="term" value="P:amino acid biosynthetic process"/>
    <property type="evidence" value="ECO:0007669"/>
    <property type="project" value="UniProtKB-KW"/>
</dbReference>
<dbReference type="SUPFAM" id="SSF55205">
    <property type="entry name" value="EPT/RTPC-like"/>
    <property type="match status" value="1"/>
</dbReference>
<feature type="binding site" evidence="7">
    <location>
        <position position="376"/>
    </location>
    <ligand>
        <name>phosphoenolpyruvate</name>
        <dbReference type="ChEBI" id="CHEBI:58702"/>
    </ligand>
</feature>
<keyword evidence="4 7" id="KW-0808">Transferase</keyword>
<comment type="catalytic activity">
    <reaction evidence="6">
        <text>3-phosphoshikimate + phosphoenolpyruvate = 5-O-(1-carboxyvinyl)-3-phosphoshikimate + phosphate</text>
        <dbReference type="Rhea" id="RHEA:21256"/>
        <dbReference type="ChEBI" id="CHEBI:43474"/>
        <dbReference type="ChEBI" id="CHEBI:57701"/>
        <dbReference type="ChEBI" id="CHEBI:58702"/>
        <dbReference type="ChEBI" id="CHEBI:145989"/>
        <dbReference type="EC" id="2.5.1.19"/>
    </reaction>
    <physiologicalReaction direction="left-to-right" evidence="6">
        <dbReference type="Rhea" id="RHEA:21257"/>
    </physiologicalReaction>
</comment>
<feature type="binding site" evidence="7">
    <location>
        <position position="21"/>
    </location>
    <ligand>
        <name>3-phosphoshikimate</name>
        <dbReference type="ChEBI" id="CHEBI:145989"/>
    </ligand>
</feature>
<dbReference type="InterPro" id="IPR023193">
    <property type="entry name" value="EPSP_synthase_CS"/>
</dbReference>
<keyword evidence="5 7" id="KW-0057">Aromatic amino acid biosynthesis</keyword>
<dbReference type="UniPathway" id="UPA00053">
    <property type="reaction ID" value="UER00089"/>
</dbReference>
<feature type="binding site" evidence="7">
    <location>
        <position position="372"/>
    </location>
    <ligand>
        <name>3-phosphoshikimate</name>
        <dbReference type="ChEBI" id="CHEBI:145989"/>
    </ligand>
</feature>
<dbReference type="PROSITE" id="PS00104">
    <property type="entry name" value="EPSP_SYNTHASE_1"/>
    <property type="match status" value="1"/>
</dbReference>
<dbReference type="Pfam" id="PF00275">
    <property type="entry name" value="EPSP_synthase"/>
    <property type="match status" value="2"/>
</dbReference>
<name>M0ELG1_9EURY</name>
<accession>M0ELG1</accession>
<evidence type="ECO:0000256" key="5">
    <source>
        <dbReference type="ARBA" id="ARBA00023141"/>
    </source>
</evidence>
<keyword evidence="3 7" id="KW-0028">Amino-acid biosynthesis</keyword>